<dbReference type="Pfam" id="PF17164">
    <property type="entry name" value="DUF5122"/>
    <property type="match status" value="7"/>
</dbReference>
<proteinExistence type="predicted"/>
<dbReference type="NCBIfam" id="TIGR02608">
    <property type="entry name" value="delta_60_rpt"/>
    <property type="match status" value="6"/>
</dbReference>
<evidence type="ECO:0000313" key="3">
    <source>
        <dbReference type="Proteomes" id="UP001501153"/>
    </source>
</evidence>
<accession>A0ABP8I2Y4</accession>
<dbReference type="RefSeq" id="WP_345234035.1">
    <property type="nucleotide sequence ID" value="NZ_BAABGZ010000010.1"/>
</dbReference>
<keyword evidence="3" id="KW-1185">Reference proteome</keyword>
<dbReference type="SUPFAM" id="SSF63829">
    <property type="entry name" value="Calcium-dependent phosphotriesterase"/>
    <property type="match status" value="1"/>
</dbReference>
<sequence>MQKLVRSLILAATCTLLGSAALHAQPGVIDPTFNAANNGTSFNGSVRAIVHQPDGKLIVCGSFTAIGGVSRNRIARLHADGSLDTSFNPGTGFTNNFTDPTELLLQPDGKVVVGGGFDVFNGVPTNRIVRLNPDGSRDASFTIGTGFSFPVTTLALQADGKIMVGGEFSSYNGVRRISMARLNANGTLDAAFGTTNEMNGSPAVLVPLASGKYLVAGIFTCIGSCSVPANQRNYLARLNADGSLDQTFVPTGTGFNAQIKDLAVQPDGKVVVTGLFSTFNGAQRVGFARVNTDGSLDASFNAGAGTSFGADIIRVLRNGQFLTAGGFTTINGVRRYRIALLNADGTVDTSFGQTDGLDNSILALDVQRDGKVVVGGTFGNYYPPTGLSTRRGYLARLQGNAALPTRAAAPPVAWQVYQDAQPGLFNLVSEKPLTALRVTDALGRTVASPAPGATLDLRRLPAGVYFVQAHWGEQRHTCRVVKE</sequence>
<dbReference type="InterPro" id="IPR013431">
    <property type="entry name" value="Delta_60_rpt"/>
</dbReference>
<evidence type="ECO:0000313" key="2">
    <source>
        <dbReference type="EMBL" id="GAA4350296.1"/>
    </source>
</evidence>
<feature type="signal peptide" evidence="1">
    <location>
        <begin position="1"/>
        <end position="24"/>
    </location>
</feature>
<dbReference type="Proteomes" id="UP001501153">
    <property type="component" value="Unassembled WGS sequence"/>
</dbReference>
<dbReference type="EMBL" id="BAABGZ010000010">
    <property type="protein sequence ID" value="GAA4350296.1"/>
    <property type="molecule type" value="Genomic_DNA"/>
</dbReference>
<dbReference type="NCBIfam" id="TIGR04183">
    <property type="entry name" value="Por_Secre_tail"/>
    <property type="match status" value="1"/>
</dbReference>
<reference evidence="3" key="1">
    <citation type="journal article" date="2019" name="Int. J. Syst. Evol. Microbiol.">
        <title>The Global Catalogue of Microorganisms (GCM) 10K type strain sequencing project: providing services to taxonomists for standard genome sequencing and annotation.</title>
        <authorList>
            <consortium name="The Broad Institute Genomics Platform"/>
            <consortium name="The Broad Institute Genome Sequencing Center for Infectious Disease"/>
            <person name="Wu L."/>
            <person name="Ma J."/>
        </authorList>
    </citation>
    <scope>NUCLEOTIDE SEQUENCE [LARGE SCALE GENOMIC DNA]</scope>
    <source>
        <strain evidence="3">JCM 17923</strain>
    </source>
</reference>
<evidence type="ECO:0008006" key="4">
    <source>
        <dbReference type="Google" id="ProtNLM"/>
    </source>
</evidence>
<feature type="chain" id="PRO_5047359773" description="T9SS type A sorting domain-containing protein" evidence="1">
    <location>
        <begin position="25"/>
        <end position="483"/>
    </location>
</feature>
<dbReference type="Gene3D" id="2.80.10.50">
    <property type="match status" value="3"/>
</dbReference>
<keyword evidence="1" id="KW-0732">Signal</keyword>
<name>A0ABP8I2Y4_9BACT</name>
<dbReference type="InterPro" id="IPR026444">
    <property type="entry name" value="Secre_tail"/>
</dbReference>
<comment type="caution">
    <text evidence="2">The sequence shown here is derived from an EMBL/GenBank/DDBJ whole genome shotgun (WGS) entry which is preliminary data.</text>
</comment>
<evidence type="ECO:0000256" key="1">
    <source>
        <dbReference type="SAM" id="SignalP"/>
    </source>
</evidence>
<organism evidence="2 3">
    <name type="scientific">Hymenobacter saemangeumensis</name>
    <dbReference type="NCBI Taxonomy" id="1084522"/>
    <lineage>
        <taxon>Bacteria</taxon>
        <taxon>Pseudomonadati</taxon>
        <taxon>Bacteroidota</taxon>
        <taxon>Cytophagia</taxon>
        <taxon>Cytophagales</taxon>
        <taxon>Hymenobacteraceae</taxon>
        <taxon>Hymenobacter</taxon>
    </lineage>
</organism>
<protein>
    <recommendedName>
        <fullName evidence="4">T9SS type A sorting domain-containing protein</fullName>
    </recommendedName>
</protein>
<gene>
    <name evidence="2" type="ORF">GCM10023185_07960</name>
</gene>